<sequence>MTTNCTTYANLPPHHLVPERARAREGGTPDPSALSPSQRTRSGRAARNPAASSLKFAASAHDDASNVLRSASLSTPKTTLVGSLSGSPRKAPPSLPNLPNPNLLGCDTPAADSEPLSSIPTRLDHRQLQHVSNVTKSASNNLSADDGVCHSGHGHVSLPGAVVGVHHPNANVNFISRNASSIQERGKKIYRSGCDAREEERRPALSLTVPSPPPPLHPSVSVLEQAKHREEEDQCLLTAFLCSRSRVMDLPLEHTHFAHSPPPDALLSVIGCNAIQRHLHIKIIHPTFAQGLPNILQCVSRVTTAMRDVRAPSKFSFEFAAHRFSIFS</sequence>
<reference evidence="1" key="1">
    <citation type="journal article" date="2021" name="Environ. Microbiol.">
        <title>Gene family expansions and transcriptome signatures uncover fungal adaptations to wood decay.</title>
        <authorList>
            <person name="Hage H."/>
            <person name="Miyauchi S."/>
            <person name="Viragh M."/>
            <person name="Drula E."/>
            <person name="Min B."/>
            <person name="Chaduli D."/>
            <person name="Navarro D."/>
            <person name="Favel A."/>
            <person name="Norest M."/>
            <person name="Lesage-Meessen L."/>
            <person name="Balint B."/>
            <person name="Merenyi Z."/>
            <person name="de Eugenio L."/>
            <person name="Morin E."/>
            <person name="Martinez A.T."/>
            <person name="Baldrian P."/>
            <person name="Stursova M."/>
            <person name="Martinez M.J."/>
            <person name="Novotny C."/>
            <person name="Magnuson J.K."/>
            <person name="Spatafora J.W."/>
            <person name="Maurice S."/>
            <person name="Pangilinan J."/>
            <person name="Andreopoulos W."/>
            <person name="LaButti K."/>
            <person name="Hundley H."/>
            <person name="Na H."/>
            <person name="Kuo A."/>
            <person name="Barry K."/>
            <person name="Lipzen A."/>
            <person name="Henrissat B."/>
            <person name="Riley R."/>
            <person name="Ahrendt S."/>
            <person name="Nagy L.G."/>
            <person name="Grigoriev I.V."/>
            <person name="Martin F."/>
            <person name="Rosso M.N."/>
        </authorList>
    </citation>
    <scope>NUCLEOTIDE SEQUENCE</scope>
    <source>
        <strain evidence="1">CBS 384.51</strain>
    </source>
</reference>
<evidence type="ECO:0000313" key="2">
    <source>
        <dbReference type="Proteomes" id="UP001055072"/>
    </source>
</evidence>
<gene>
    <name evidence="1" type="ORF">BDY19DRAFT_954768</name>
</gene>
<evidence type="ECO:0000313" key="1">
    <source>
        <dbReference type="EMBL" id="KAI0087650.1"/>
    </source>
</evidence>
<keyword evidence="2" id="KW-1185">Reference proteome</keyword>
<protein>
    <submittedName>
        <fullName evidence="1">Uncharacterized protein</fullName>
    </submittedName>
</protein>
<dbReference type="EMBL" id="MU274917">
    <property type="protein sequence ID" value="KAI0087650.1"/>
    <property type="molecule type" value="Genomic_DNA"/>
</dbReference>
<proteinExistence type="predicted"/>
<comment type="caution">
    <text evidence="1">The sequence shown here is derived from an EMBL/GenBank/DDBJ whole genome shotgun (WGS) entry which is preliminary data.</text>
</comment>
<name>A0ACB8U0C3_9APHY</name>
<organism evidence="1 2">
    <name type="scientific">Irpex rosettiformis</name>
    <dbReference type="NCBI Taxonomy" id="378272"/>
    <lineage>
        <taxon>Eukaryota</taxon>
        <taxon>Fungi</taxon>
        <taxon>Dikarya</taxon>
        <taxon>Basidiomycota</taxon>
        <taxon>Agaricomycotina</taxon>
        <taxon>Agaricomycetes</taxon>
        <taxon>Polyporales</taxon>
        <taxon>Irpicaceae</taxon>
        <taxon>Irpex</taxon>
    </lineage>
</organism>
<accession>A0ACB8U0C3</accession>
<dbReference type="Proteomes" id="UP001055072">
    <property type="component" value="Unassembled WGS sequence"/>
</dbReference>